<dbReference type="Proteomes" id="UP000291866">
    <property type="component" value="Unassembled WGS sequence"/>
</dbReference>
<dbReference type="AlphaFoldDB" id="A0A8G2MVE5"/>
<evidence type="ECO:0000313" key="2">
    <source>
        <dbReference type="Proteomes" id="UP000291866"/>
    </source>
</evidence>
<dbReference type="EMBL" id="SJLU01000001">
    <property type="protein sequence ID" value="TBX98094.1"/>
    <property type="molecule type" value="Genomic_DNA"/>
</dbReference>
<sequence length="105" mass="11608">MESNETLHDLDAAVRLRSAAYGEHAAARAALEEAESKLRASVRAVQFDSGFDPVLSATLSGREAIARIGLEEARERLREANRDLRRARQLSAPLTAKEYEIESLD</sequence>
<protein>
    <submittedName>
        <fullName evidence="1">Uncharacterized protein</fullName>
    </submittedName>
</protein>
<organism evidence="1 2">
    <name type="scientific">Rhizobium leguminosarum bv. viciae</name>
    <dbReference type="NCBI Taxonomy" id="387"/>
    <lineage>
        <taxon>Bacteria</taxon>
        <taxon>Pseudomonadati</taxon>
        <taxon>Pseudomonadota</taxon>
        <taxon>Alphaproteobacteria</taxon>
        <taxon>Hyphomicrobiales</taxon>
        <taxon>Rhizobiaceae</taxon>
        <taxon>Rhizobium/Agrobacterium group</taxon>
        <taxon>Rhizobium</taxon>
    </lineage>
</organism>
<dbReference type="RefSeq" id="WP_131603232.1">
    <property type="nucleotide sequence ID" value="NZ_SJLU01000001.1"/>
</dbReference>
<evidence type="ECO:0000313" key="1">
    <source>
        <dbReference type="EMBL" id="TBX98094.1"/>
    </source>
</evidence>
<accession>A0A8G2MVE5</accession>
<proteinExistence type="predicted"/>
<comment type="caution">
    <text evidence="1">The sequence shown here is derived from an EMBL/GenBank/DDBJ whole genome shotgun (WGS) entry which is preliminary data.</text>
</comment>
<reference evidence="1 2" key="1">
    <citation type="submission" date="2019-02" db="EMBL/GenBank/DDBJ databases">
        <title>The competitiveness to form nodules shapes the capacities of Rhizobium leguminosarum sv viciae communities to promote symbiosis with specific hosts.</title>
        <authorList>
            <person name="Boivin S."/>
            <person name="Lepetit M."/>
        </authorList>
    </citation>
    <scope>NUCLEOTIDE SEQUENCE [LARGE SCALE GENOMIC DNA]</scope>
    <source>
        <strain evidence="1 2">SPF4F3</strain>
    </source>
</reference>
<gene>
    <name evidence="1" type="ORF">E0H31_04085</name>
</gene>
<name>A0A8G2MVE5_RHILV</name>